<evidence type="ECO:0000313" key="7">
    <source>
        <dbReference type="Proteomes" id="UP001519460"/>
    </source>
</evidence>
<reference evidence="6 7" key="1">
    <citation type="journal article" date="2023" name="Sci. Data">
        <title>Genome assembly of the Korean intertidal mud-creeper Batillaria attramentaria.</title>
        <authorList>
            <person name="Patra A.K."/>
            <person name="Ho P.T."/>
            <person name="Jun S."/>
            <person name="Lee S.J."/>
            <person name="Kim Y."/>
            <person name="Won Y.J."/>
        </authorList>
    </citation>
    <scope>NUCLEOTIDE SEQUENCE [LARGE SCALE GENOMIC DNA]</scope>
    <source>
        <strain evidence="6">Wonlab-2016</strain>
    </source>
</reference>
<keyword evidence="1 3" id="KW-0863">Zinc-finger</keyword>
<accession>A0ABD0KVM6</accession>
<dbReference type="InterPro" id="IPR001841">
    <property type="entry name" value="Znf_RING"/>
</dbReference>
<comment type="caution">
    <text evidence="6">The sequence shown here is derived from an EMBL/GenBank/DDBJ whole genome shotgun (WGS) entry which is preliminary data.</text>
</comment>
<keyword evidence="7" id="KW-1185">Reference proteome</keyword>
<protein>
    <recommendedName>
        <fullName evidence="5">RING-type domain-containing protein</fullName>
    </recommendedName>
</protein>
<dbReference type="Proteomes" id="UP001519460">
    <property type="component" value="Unassembled WGS sequence"/>
</dbReference>
<evidence type="ECO:0000256" key="4">
    <source>
        <dbReference type="SAM" id="MobiDB-lite"/>
    </source>
</evidence>
<dbReference type="Pfam" id="PF13920">
    <property type="entry name" value="zf-C3HC4_3"/>
    <property type="match status" value="1"/>
</dbReference>
<dbReference type="InterPro" id="IPR013083">
    <property type="entry name" value="Znf_RING/FYVE/PHD"/>
</dbReference>
<keyword evidence="1 3" id="KW-0479">Metal-binding</keyword>
<evidence type="ECO:0000259" key="5">
    <source>
        <dbReference type="PROSITE" id="PS50089"/>
    </source>
</evidence>
<feature type="region of interest" description="Disordered" evidence="4">
    <location>
        <begin position="1"/>
        <end position="92"/>
    </location>
</feature>
<gene>
    <name evidence="6" type="ORF">BaRGS_00017452</name>
</gene>
<keyword evidence="2" id="KW-0862">Zinc</keyword>
<organism evidence="6 7">
    <name type="scientific">Batillaria attramentaria</name>
    <dbReference type="NCBI Taxonomy" id="370345"/>
    <lineage>
        <taxon>Eukaryota</taxon>
        <taxon>Metazoa</taxon>
        <taxon>Spiralia</taxon>
        <taxon>Lophotrochozoa</taxon>
        <taxon>Mollusca</taxon>
        <taxon>Gastropoda</taxon>
        <taxon>Caenogastropoda</taxon>
        <taxon>Sorbeoconcha</taxon>
        <taxon>Cerithioidea</taxon>
        <taxon>Batillariidae</taxon>
        <taxon>Batillaria</taxon>
    </lineage>
</organism>
<evidence type="ECO:0000256" key="1">
    <source>
        <dbReference type="ARBA" id="ARBA00022771"/>
    </source>
</evidence>
<sequence>MASSGPPKCETDQISDLAEQPVEQNTEEPCKVNSPQQSRPPQPEVHALDGVHLIRSCSAEQVQSPPYVQHRRHASEGHMVHSGGGAEQPADRVQEGAVVTSLSRVGPLVPPCMGEASAFKTALEVQGKSIPDAIQLGEPEPTSAVQEKAEATRVADAAEEIPSVATSVSRADGLSSDPVAAGMSISPETLPTLEADPPKSTLVEASSFDPAPTTGRPTQHLDSTVAQQTTQKMDYPFVPLNHHSKSCEQPQGGALFHGAGQNRSSVVAMRNANIHPPAFDYPKPSPMERALAARVRDEDGVIDLKFAKEVQRRAWMCVACWERRKNVTMKPCDHECLCWECFKEPIFSLQDPLRCPVCQQDCKGVKFSPALQQAILQNSQKK</sequence>
<dbReference type="PROSITE" id="PS50089">
    <property type="entry name" value="ZF_RING_2"/>
    <property type="match status" value="1"/>
</dbReference>
<evidence type="ECO:0000313" key="6">
    <source>
        <dbReference type="EMBL" id="KAK7491351.1"/>
    </source>
</evidence>
<dbReference type="Gene3D" id="3.30.40.10">
    <property type="entry name" value="Zinc/RING finger domain, C3HC4 (zinc finger)"/>
    <property type="match status" value="1"/>
</dbReference>
<feature type="domain" description="RING-type" evidence="5">
    <location>
        <begin position="317"/>
        <end position="359"/>
    </location>
</feature>
<name>A0ABD0KVM6_9CAEN</name>
<dbReference type="SUPFAM" id="SSF57850">
    <property type="entry name" value="RING/U-box"/>
    <property type="match status" value="1"/>
</dbReference>
<proteinExistence type="predicted"/>
<evidence type="ECO:0000256" key="2">
    <source>
        <dbReference type="ARBA" id="ARBA00022833"/>
    </source>
</evidence>
<evidence type="ECO:0000256" key="3">
    <source>
        <dbReference type="PROSITE-ProRule" id="PRU00175"/>
    </source>
</evidence>
<dbReference type="EMBL" id="JACVVK020000116">
    <property type="protein sequence ID" value="KAK7491351.1"/>
    <property type="molecule type" value="Genomic_DNA"/>
</dbReference>
<dbReference type="AlphaFoldDB" id="A0ABD0KVM6"/>
<dbReference type="GO" id="GO:0008270">
    <property type="term" value="F:zinc ion binding"/>
    <property type="evidence" value="ECO:0007669"/>
    <property type="project" value="UniProtKB-KW"/>
</dbReference>